<organism evidence="4 5">
    <name type="scientific">Dysgonomonas hofstadii</name>
    <dbReference type="NCBI Taxonomy" id="637886"/>
    <lineage>
        <taxon>Bacteria</taxon>
        <taxon>Pseudomonadati</taxon>
        <taxon>Bacteroidota</taxon>
        <taxon>Bacteroidia</taxon>
        <taxon>Bacteroidales</taxon>
        <taxon>Dysgonomonadaceae</taxon>
        <taxon>Dysgonomonas</taxon>
    </lineage>
</organism>
<feature type="chain" id="PRO_5032511538" evidence="3">
    <location>
        <begin position="22"/>
        <end position="263"/>
    </location>
</feature>
<dbReference type="Pfam" id="PF00657">
    <property type="entry name" value="Lipase_GDSL"/>
    <property type="match status" value="1"/>
</dbReference>
<sequence length="263" mass="30038">MKKVITFLVCCLFLTNTAVWAQKRIFMIGDSTMADKDLFRNVTDSVSGKTESVPFPEKGWGQVLPLFFNQNIVVDNHAKNGRSSRTFISEGRWQRVIDNIKSGDYLIIQFGHNDASVEKKDRYTTPAEYVEYFTMFVQKAKEKGARPIICTSVARRKFDKNGEFVDSHGEYLDLARNVAKKEGIPMIDMYEKSKRLLIKMGVEDSKSLFLHLKPGENKNFPEGKIDNTHFMIKGADAMAYLFIEGLNELGITDLTKEFNEVAY</sequence>
<evidence type="ECO:0000313" key="5">
    <source>
        <dbReference type="Proteomes" id="UP000555103"/>
    </source>
</evidence>
<evidence type="ECO:0000256" key="1">
    <source>
        <dbReference type="ARBA" id="ARBA00008668"/>
    </source>
</evidence>
<comment type="caution">
    <text evidence="4">The sequence shown here is derived from an EMBL/GenBank/DDBJ whole genome shotgun (WGS) entry which is preliminary data.</text>
</comment>
<dbReference type="Gene3D" id="3.40.50.1110">
    <property type="entry name" value="SGNH hydrolase"/>
    <property type="match status" value="1"/>
</dbReference>
<evidence type="ECO:0000313" key="4">
    <source>
        <dbReference type="EMBL" id="MBB4034992.1"/>
    </source>
</evidence>
<keyword evidence="3" id="KW-0732">Signal</keyword>
<dbReference type="Proteomes" id="UP000555103">
    <property type="component" value="Unassembled WGS sequence"/>
</dbReference>
<dbReference type="AlphaFoldDB" id="A0A840CR12"/>
<dbReference type="CDD" id="cd01821">
    <property type="entry name" value="Rhamnogalacturan_acetylesterase_like"/>
    <property type="match status" value="1"/>
</dbReference>
<feature type="signal peptide" evidence="3">
    <location>
        <begin position="1"/>
        <end position="21"/>
    </location>
</feature>
<dbReference type="SUPFAM" id="SSF52266">
    <property type="entry name" value="SGNH hydrolase"/>
    <property type="match status" value="1"/>
</dbReference>
<dbReference type="PANTHER" id="PTHR43695">
    <property type="entry name" value="PUTATIVE (AFU_ORTHOLOGUE AFUA_2G17250)-RELATED"/>
    <property type="match status" value="1"/>
</dbReference>
<proteinExistence type="inferred from homology"/>
<dbReference type="InterPro" id="IPR037459">
    <property type="entry name" value="RhgT-like"/>
</dbReference>
<evidence type="ECO:0000256" key="3">
    <source>
        <dbReference type="SAM" id="SignalP"/>
    </source>
</evidence>
<gene>
    <name evidence="4" type="ORF">GGR21_000879</name>
</gene>
<dbReference type="PANTHER" id="PTHR43695:SF1">
    <property type="entry name" value="RHAMNOGALACTURONAN ACETYLESTERASE"/>
    <property type="match status" value="1"/>
</dbReference>
<dbReference type="InterPro" id="IPR036514">
    <property type="entry name" value="SGNH_hydro_sf"/>
</dbReference>
<dbReference type="InterPro" id="IPR001087">
    <property type="entry name" value="GDSL"/>
</dbReference>
<keyword evidence="5" id="KW-1185">Reference proteome</keyword>
<dbReference type="GO" id="GO:0016788">
    <property type="term" value="F:hydrolase activity, acting on ester bonds"/>
    <property type="evidence" value="ECO:0007669"/>
    <property type="project" value="InterPro"/>
</dbReference>
<keyword evidence="2" id="KW-0378">Hydrolase</keyword>
<name>A0A840CR12_9BACT</name>
<comment type="similarity">
    <text evidence="1">Belongs to the 'GDSL' lipolytic enzyme family.</text>
</comment>
<dbReference type="EMBL" id="JACIEP010000002">
    <property type="protein sequence ID" value="MBB4034992.1"/>
    <property type="molecule type" value="Genomic_DNA"/>
</dbReference>
<protein>
    <submittedName>
        <fullName evidence="4">Lysophospholipase L1-like esterase</fullName>
    </submittedName>
</protein>
<reference evidence="4 5" key="1">
    <citation type="submission" date="2020-08" db="EMBL/GenBank/DDBJ databases">
        <title>Genomic Encyclopedia of Type Strains, Phase IV (KMG-IV): sequencing the most valuable type-strain genomes for metagenomic binning, comparative biology and taxonomic classification.</title>
        <authorList>
            <person name="Goeker M."/>
        </authorList>
    </citation>
    <scope>NUCLEOTIDE SEQUENCE [LARGE SCALE GENOMIC DNA]</scope>
    <source>
        <strain evidence="4 5">DSM 104969</strain>
    </source>
</reference>
<dbReference type="RefSeq" id="WP_183305916.1">
    <property type="nucleotide sequence ID" value="NZ_JACIEP010000002.1"/>
</dbReference>
<accession>A0A840CR12</accession>
<evidence type="ECO:0000256" key="2">
    <source>
        <dbReference type="ARBA" id="ARBA00022801"/>
    </source>
</evidence>